<dbReference type="EMBL" id="BCMI01000005">
    <property type="protein sequence ID" value="GAX05427.1"/>
    <property type="molecule type" value="Genomic_DNA"/>
</dbReference>
<gene>
    <name evidence="1" type="ORF">IWT25_00731</name>
</gene>
<comment type="caution">
    <text evidence="1">The sequence shown here is derived from an EMBL/GenBank/DDBJ whole genome shotgun (WGS) entry which is preliminary data.</text>
</comment>
<dbReference type="AlphaFoldDB" id="A0A1Z5IUK4"/>
<sequence length="69" mass="8564">MANNRWRLKKRLLKKQYRYESQKISEMTLDSLKEYLDSDSNKKIDKRHKLSNKRYFRASFNFPMWGDDD</sequence>
<dbReference type="RefSeq" id="WP_089120733.1">
    <property type="nucleotide sequence ID" value="NZ_BCMI01000005.1"/>
</dbReference>
<proteinExistence type="predicted"/>
<accession>A0A1Z5IUK4</accession>
<evidence type="ECO:0000313" key="2">
    <source>
        <dbReference type="Proteomes" id="UP000198414"/>
    </source>
</evidence>
<name>A0A1Z5IUK4_9LACO</name>
<protein>
    <submittedName>
        <fullName evidence="1">Uncharacterized protein</fullName>
    </submittedName>
</protein>
<reference evidence="1 2" key="1">
    <citation type="submission" date="2015-11" db="EMBL/GenBank/DDBJ databases">
        <title>Draft genome sequences of new species of the genus Lactobacillus isolated from orchardgrass silage.</title>
        <authorList>
            <person name="Tohno M."/>
            <person name="Tanizawa Y."/>
            <person name="Arita M."/>
        </authorList>
    </citation>
    <scope>NUCLEOTIDE SEQUENCE [LARGE SCALE GENOMIC DNA]</scope>
    <source>
        <strain evidence="1 2">IWT25</strain>
    </source>
</reference>
<organism evidence="1 2">
    <name type="scientific">Secundilactobacillus pentosiphilus</name>
    <dbReference type="NCBI Taxonomy" id="1714682"/>
    <lineage>
        <taxon>Bacteria</taxon>
        <taxon>Bacillati</taxon>
        <taxon>Bacillota</taxon>
        <taxon>Bacilli</taxon>
        <taxon>Lactobacillales</taxon>
        <taxon>Lactobacillaceae</taxon>
        <taxon>Secundilactobacillus</taxon>
    </lineage>
</organism>
<evidence type="ECO:0000313" key="1">
    <source>
        <dbReference type="EMBL" id="GAX05427.1"/>
    </source>
</evidence>
<dbReference type="Proteomes" id="UP000198414">
    <property type="component" value="Unassembled WGS sequence"/>
</dbReference>